<comment type="subcellular location">
    <subcellularLocation>
        <location evidence="1">Membrane</location>
        <topology evidence="1">Single-pass membrane protein</topology>
    </subcellularLocation>
</comment>
<dbReference type="InterPro" id="IPR050739">
    <property type="entry name" value="MFP"/>
</dbReference>
<dbReference type="Pfam" id="PF25917">
    <property type="entry name" value="BSH_RND"/>
    <property type="match status" value="1"/>
</dbReference>
<evidence type="ECO:0000256" key="4">
    <source>
        <dbReference type="ARBA" id="ARBA00022989"/>
    </source>
</evidence>
<keyword evidence="4" id="KW-1133">Transmembrane helix</keyword>
<evidence type="ECO:0000313" key="9">
    <source>
        <dbReference type="Proteomes" id="UP000192569"/>
    </source>
</evidence>
<comment type="similarity">
    <text evidence="2">Belongs to the membrane fusion protein (MFP) (TC 8.A.1) family.</text>
</comment>
<evidence type="ECO:0000256" key="3">
    <source>
        <dbReference type="ARBA" id="ARBA00022692"/>
    </source>
</evidence>
<dbReference type="SUPFAM" id="SSF111369">
    <property type="entry name" value="HlyD-like secretion proteins"/>
    <property type="match status" value="1"/>
</dbReference>
<sequence>MKNKRVKVVFLVLILSLIGAGAIVGYYYYEWRNFVTTEDARVAADMVTVTPEVPGRLVQWNVKESDKVKAGQLLGRQDLEPSLTSTATGPQALAGAAGVMASKAEIRSPISGEIIQSKAVVGSLVSPGTPLAVVADTEHAYISANIKETEINRVKVGQKVEVRIDAYPGRVFSGRVASIGRATTSVFSLLPSQNSSGNYIKVTQVIPVKITLIDAGDIKLFPGMSSTVKIHVR</sequence>
<dbReference type="InterPro" id="IPR058636">
    <property type="entry name" value="Beta-barrel_YknX"/>
</dbReference>
<dbReference type="Proteomes" id="UP000192569">
    <property type="component" value="Chromosome I"/>
</dbReference>
<dbReference type="RefSeq" id="WP_084663199.1">
    <property type="nucleotide sequence ID" value="NZ_LT838272.1"/>
</dbReference>
<feature type="domain" description="Multidrug resistance protein MdtA-like barrel-sandwich hybrid" evidence="6">
    <location>
        <begin position="46"/>
        <end position="135"/>
    </location>
</feature>
<dbReference type="STRING" id="698762.SAMN00808754_0216"/>
<dbReference type="EMBL" id="LT838272">
    <property type="protein sequence ID" value="SMB89850.1"/>
    <property type="molecule type" value="Genomic_DNA"/>
</dbReference>
<keyword evidence="9" id="KW-1185">Reference proteome</keyword>
<evidence type="ECO:0000256" key="1">
    <source>
        <dbReference type="ARBA" id="ARBA00004167"/>
    </source>
</evidence>
<dbReference type="OrthoDB" id="9811754at2"/>
<dbReference type="GO" id="GO:0055085">
    <property type="term" value="P:transmembrane transport"/>
    <property type="evidence" value="ECO:0007669"/>
    <property type="project" value="InterPro"/>
</dbReference>
<dbReference type="AlphaFoldDB" id="A0A1W1V9G9"/>
<organism evidence="8 9">
    <name type="scientific">Thermanaeromonas toyohensis ToBE</name>
    <dbReference type="NCBI Taxonomy" id="698762"/>
    <lineage>
        <taxon>Bacteria</taxon>
        <taxon>Bacillati</taxon>
        <taxon>Bacillota</taxon>
        <taxon>Clostridia</taxon>
        <taxon>Neomoorellales</taxon>
        <taxon>Neomoorellaceae</taxon>
        <taxon>Thermanaeromonas</taxon>
    </lineage>
</organism>
<protein>
    <submittedName>
        <fullName evidence="8">Biotin-lipoyl like</fullName>
    </submittedName>
</protein>
<evidence type="ECO:0000313" key="8">
    <source>
        <dbReference type="EMBL" id="SMB89850.1"/>
    </source>
</evidence>
<evidence type="ECO:0000256" key="2">
    <source>
        <dbReference type="ARBA" id="ARBA00009477"/>
    </source>
</evidence>
<keyword evidence="3" id="KW-0812">Transmembrane</keyword>
<dbReference type="PANTHER" id="PTHR30386:SF26">
    <property type="entry name" value="TRANSPORT PROTEIN COMB"/>
    <property type="match status" value="1"/>
</dbReference>
<dbReference type="Gene3D" id="2.40.30.170">
    <property type="match status" value="1"/>
</dbReference>
<feature type="domain" description="YknX-like beta-barrel" evidence="7">
    <location>
        <begin position="142"/>
        <end position="230"/>
    </location>
</feature>
<dbReference type="Gene3D" id="2.40.50.100">
    <property type="match status" value="1"/>
</dbReference>
<name>A0A1W1V9G9_9FIRM</name>
<evidence type="ECO:0000259" key="7">
    <source>
        <dbReference type="Pfam" id="PF25990"/>
    </source>
</evidence>
<evidence type="ECO:0000259" key="6">
    <source>
        <dbReference type="Pfam" id="PF25917"/>
    </source>
</evidence>
<evidence type="ECO:0000256" key="5">
    <source>
        <dbReference type="ARBA" id="ARBA00023136"/>
    </source>
</evidence>
<dbReference type="GO" id="GO:0016020">
    <property type="term" value="C:membrane"/>
    <property type="evidence" value="ECO:0007669"/>
    <property type="project" value="UniProtKB-SubCell"/>
</dbReference>
<proteinExistence type="inferred from homology"/>
<reference evidence="8 9" key="1">
    <citation type="submission" date="2017-04" db="EMBL/GenBank/DDBJ databases">
        <authorList>
            <person name="Afonso C.L."/>
            <person name="Miller P.J."/>
            <person name="Scott M.A."/>
            <person name="Spackman E."/>
            <person name="Goraichik I."/>
            <person name="Dimitrov K.M."/>
            <person name="Suarez D.L."/>
            <person name="Swayne D.E."/>
        </authorList>
    </citation>
    <scope>NUCLEOTIDE SEQUENCE [LARGE SCALE GENOMIC DNA]</scope>
    <source>
        <strain evidence="8 9">ToBE</strain>
    </source>
</reference>
<dbReference type="InterPro" id="IPR058625">
    <property type="entry name" value="MdtA-like_BSH"/>
</dbReference>
<accession>A0A1W1V9G9</accession>
<keyword evidence="5" id="KW-0472">Membrane</keyword>
<dbReference type="Pfam" id="PF25990">
    <property type="entry name" value="Beta-barrel_YknX"/>
    <property type="match status" value="1"/>
</dbReference>
<dbReference type="PANTHER" id="PTHR30386">
    <property type="entry name" value="MEMBRANE FUSION SUBUNIT OF EMRAB-TOLC MULTIDRUG EFFLUX PUMP"/>
    <property type="match status" value="1"/>
</dbReference>
<gene>
    <name evidence="8" type="ORF">SAMN00808754_0216</name>
</gene>